<sequence>MNKLRTTLVFFGVILVVFLWFASSLYQKVPAGYVAVATLFGEVKEEPYEEGLHIPVNPFYEWYFYDVRQKSHLEEANVPSQDQLQTKIQVSVQFQLMDESAPKILQETGQAKDVLRVHIVPKLRSLLREQGKAIKRAEDFFLEETQQNMQVSLLEGLKDYLSPKGVKVGAVLIRDISLPPFIIKAIESKKEREQEVEKQKAELERFKTEQQQKVALAKAESEAAKEQASKKRVLADAQAYEIEKINNAIGNNPNYVKLQALEALKAISKDPASKIYFMDGNSPSPLPLMNIGDNK</sequence>
<evidence type="ECO:0000313" key="3">
    <source>
        <dbReference type="EMBL" id="SVB52488.1"/>
    </source>
</evidence>
<feature type="domain" description="Band 7" evidence="2">
    <location>
        <begin position="24"/>
        <end position="190"/>
    </location>
</feature>
<accession>A0A382EP84</accession>
<dbReference type="Gene3D" id="3.30.479.30">
    <property type="entry name" value="Band 7 domain"/>
    <property type="match status" value="1"/>
</dbReference>
<organism evidence="3">
    <name type="scientific">marine metagenome</name>
    <dbReference type="NCBI Taxonomy" id="408172"/>
    <lineage>
        <taxon>unclassified sequences</taxon>
        <taxon>metagenomes</taxon>
        <taxon>ecological metagenomes</taxon>
    </lineage>
</organism>
<dbReference type="Pfam" id="PF01145">
    <property type="entry name" value="Band_7"/>
    <property type="match status" value="1"/>
</dbReference>
<dbReference type="PANTHER" id="PTHR23222:SF0">
    <property type="entry name" value="PROHIBITIN 1"/>
    <property type="match status" value="1"/>
</dbReference>
<name>A0A382EP84_9ZZZZ</name>
<keyword evidence="1" id="KW-0175">Coiled coil</keyword>
<evidence type="ECO:0000259" key="2">
    <source>
        <dbReference type="SMART" id="SM00244"/>
    </source>
</evidence>
<dbReference type="GO" id="GO:0016020">
    <property type="term" value="C:membrane"/>
    <property type="evidence" value="ECO:0007669"/>
    <property type="project" value="InterPro"/>
</dbReference>
<reference evidence="3" key="1">
    <citation type="submission" date="2018-05" db="EMBL/GenBank/DDBJ databases">
        <authorList>
            <person name="Lanie J.A."/>
            <person name="Ng W.-L."/>
            <person name="Kazmierczak K.M."/>
            <person name="Andrzejewski T.M."/>
            <person name="Davidsen T.M."/>
            <person name="Wayne K.J."/>
            <person name="Tettelin H."/>
            <person name="Glass J.I."/>
            <person name="Rusch D."/>
            <person name="Podicherti R."/>
            <person name="Tsui H.-C.T."/>
            <person name="Winkler M.E."/>
        </authorList>
    </citation>
    <scope>NUCLEOTIDE SEQUENCE</scope>
</reference>
<feature type="coiled-coil region" evidence="1">
    <location>
        <begin position="182"/>
        <end position="236"/>
    </location>
</feature>
<dbReference type="EMBL" id="UINC01045572">
    <property type="protein sequence ID" value="SVB52488.1"/>
    <property type="molecule type" value="Genomic_DNA"/>
</dbReference>
<dbReference type="PANTHER" id="PTHR23222">
    <property type="entry name" value="PROHIBITIN"/>
    <property type="match status" value="1"/>
</dbReference>
<proteinExistence type="predicted"/>
<evidence type="ECO:0000256" key="1">
    <source>
        <dbReference type="SAM" id="Coils"/>
    </source>
</evidence>
<dbReference type="InterPro" id="IPR000163">
    <property type="entry name" value="Prohibitin"/>
</dbReference>
<dbReference type="InterPro" id="IPR001107">
    <property type="entry name" value="Band_7"/>
</dbReference>
<dbReference type="CDD" id="cd03401">
    <property type="entry name" value="SPFH_prohibitin"/>
    <property type="match status" value="1"/>
</dbReference>
<dbReference type="SUPFAM" id="SSF117892">
    <property type="entry name" value="Band 7/SPFH domain"/>
    <property type="match status" value="1"/>
</dbReference>
<dbReference type="InterPro" id="IPR036013">
    <property type="entry name" value="Band_7/SPFH_dom_sf"/>
</dbReference>
<protein>
    <recommendedName>
        <fullName evidence="2">Band 7 domain-containing protein</fullName>
    </recommendedName>
</protein>
<dbReference type="AlphaFoldDB" id="A0A382EP84"/>
<gene>
    <name evidence="3" type="ORF">METZ01_LOCUS205342</name>
</gene>
<dbReference type="SMART" id="SM00244">
    <property type="entry name" value="PHB"/>
    <property type="match status" value="1"/>
</dbReference>